<sequence length="223" mass="24673">MDLPVLLINTFLILAVIIATFFHLDTLLENSLSISFGFVLVSDSTLLSKYCLDFCGQKAMFCGLNLRHPSTFMLFTPLSCCMRSAKSSSSNPRSVDLKVIRELRSCLSRYGRMKAYIRAFSLFLLAFAASEVFGADTEGDAGSVCGLVSFSVLVPIGFGVQPLKIIMENPNHLNEPNEAIPEMNPVVPEPNKVADIHDPNEMVDIPDDIDLVDYDDEDPEEVR</sequence>
<evidence type="ECO:0000256" key="1">
    <source>
        <dbReference type="SAM" id="MobiDB-lite"/>
    </source>
</evidence>
<keyword evidence="2" id="KW-0812">Transmembrane</keyword>
<accession>A0ABQ5G5B3</accession>
<keyword evidence="4" id="KW-1185">Reference proteome</keyword>
<dbReference type="Proteomes" id="UP001151760">
    <property type="component" value="Unassembled WGS sequence"/>
</dbReference>
<evidence type="ECO:0000256" key="2">
    <source>
        <dbReference type="SAM" id="Phobius"/>
    </source>
</evidence>
<keyword evidence="2" id="KW-0472">Membrane</keyword>
<protein>
    <recommendedName>
        <fullName evidence="5">Transmembrane protein</fullName>
    </recommendedName>
</protein>
<comment type="caution">
    <text evidence="3">The sequence shown here is derived from an EMBL/GenBank/DDBJ whole genome shotgun (WGS) entry which is preliminary data.</text>
</comment>
<evidence type="ECO:0000313" key="4">
    <source>
        <dbReference type="Proteomes" id="UP001151760"/>
    </source>
</evidence>
<organism evidence="3 4">
    <name type="scientific">Tanacetum coccineum</name>
    <dbReference type="NCBI Taxonomy" id="301880"/>
    <lineage>
        <taxon>Eukaryota</taxon>
        <taxon>Viridiplantae</taxon>
        <taxon>Streptophyta</taxon>
        <taxon>Embryophyta</taxon>
        <taxon>Tracheophyta</taxon>
        <taxon>Spermatophyta</taxon>
        <taxon>Magnoliopsida</taxon>
        <taxon>eudicotyledons</taxon>
        <taxon>Gunneridae</taxon>
        <taxon>Pentapetalae</taxon>
        <taxon>asterids</taxon>
        <taxon>campanulids</taxon>
        <taxon>Asterales</taxon>
        <taxon>Asteraceae</taxon>
        <taxon>Asteroideae</taxon>
        <taxon>Anthemideae</taxon>
        <taxon>Anthemidinae</taxon>
        <taxon>Tanacetum</taxon>
    </lineage>
</organism>
<evidence type="ECO:0008006" key="5">
    <source>
        <dbReference type="Google" id="ProtNLM"/>
    </source>
</evidence>
<name>A0ABQ5G5B3_9ASTR</name>
<feature type="region of interest" description="Disordered" evidence="1">
    <location>
        <begin position="190"/>
        <end position="223"/>
    </location>
</feature>
<reference evidence="3" key="2">
    <citation type="submission" date="2022-01" db="EMBL/GenBank/DDBJ databases">
        <authorList>
            <person name="Yamashiro T."/>
            <person name="Shiraishi A."/>
            <person name="Satake H."/>
            <person name="Nakayama K."/>
        </authorList>
    </citation>
    <scope>NUCLEOTIDE SEQUENCE</scope>
</reference>
<dbReference type="EMBL" id="BQNB010018113">
    <property type="protein sequence ID" value="GJT70816.1"/>
    <property type="molecule type" value="Genomic_DNA"/>
</dbReference>
<feature type="compositionally biased region" description="Acidic residues" evidence="1">
    <location>
        <begin position="204"/>
        <end position="223"/>
    </location>
</feature>
<gene>
    <name evidence="3" type="ORF">Tco_1030102</name>
</gene>
<keyword evidence="2" id="KW-1133">Transmembrane helix</keyword>
<evidence type="ECO:0000313" key="3">
    <source>
        <dbReference type="EMBL" id="GJT70816.1"/>
    </source>
</evidence>
<proteinExistence type="predicted"/>
<reference evidence="3" key="1">
    <citation type="journal article" date="2022" name="Int. J. Mol. Sci.">
        <title>Draft Genome of Tanacetum Coccineum: Genomic Comparison of Closely Related Tanacetum-Family Plants.</title>
        <authorList>
            <person name="Yamashiro T."/>
            <person name="Shiraishi A."/>
            <person name="Nakayama K."/>
            <person name="Satake H."/>
        </authorList>
    </citation>
    <scope>NUCLEOTIDE SEQUENCE</scope>
</reference>
<feature type="transmembrane region" description="Helical" evidence="2">
    <location>
        <begin position="6"/>
        <end position="24"/>
    </location>
</feature>